<dbReference type="Gene3D" id="3.40.50.1820">
    <property type="entry name" value="alpha/beta hydrolase"/>
    <property type="match status" value="1"/>
</dbReference>
<dbReference type="GO" id="GO:0018738">
    <property type="term" value="F:S-formylglutathione hydrolase activity"/>
    <property type="evidence" value="ECO:0007669"/>
    <property type="project" value="InterPro"/>
</dbReference>
<sequence length="132" mass="15281">MPVIFYLKKHVAAGRYIANTDTSQRDVSIFADEDDWNFSTGTGFSMNVTTLKYRNIYRMYLYVIKELSALITANFPDHSMGGYDSLVLGICNLVRYLVQVYLAFVPILYRNIYRMYLYVIKELSALITANFP</sequence>
<comment type="caution">
    <text evidence="2">The sequence shown here is derived from an EMBL/GenBank/DDBJ whole genome shotgun (WGS) entry which is preliminary data.</text>
</comment>
<dbReference type="Proteomes" id="UP000237271">
    <property type="component" value="Unassembled WGS sequence"/>
</dbReference>
<keyword evidence="1" id="KW-0812">Transmembrane</keyword>
<feature type="transmembrane region" description="Helical" evidence="1">
    <location>
        <begin position="59"/>
        <end position="75"/>
    </location>
</feature>
<protein>
    <submittedName>
        <fullName evidence="2">S-formylglutathione hydrolase</fullName>
    </submittedName>
</protein>
<dbReference type="PANTHER" id="PTHR10061:SF0">
    <property type="entry name" value="S-FORMYLGLUTATHIONE HYDROLASE"/>
    <property type="match status" value="1"/>
</dbReference>
<feature type="transmembrane region" description="Helical" evidence="1">
    <location>
        <begin position="87"/>
        <end position="109"/>
    </location>
</feature>
<keyword evidence="1" id="KW-1133">Transmembrane helix</keyword>
<proteinExistence type="predicted"/>
<dbReference type="GO" id="GO:0005829">
    <property type="term" value="C:cytosol"/>
    <property type="evidence" value="ECO:0007669"/>
    <property type="project" value="TreeGrafter"/>
</dbReference>
<evidence type="ECO:0000256" key="1">
    <source>
        <dbReference type="SAM" id="Phobius"/>
    </source>
</evidence>
<dbReference type="EMBL" id="NCKW01010827">
    <property type="protein sequence ID" value="POM64972.1"/>
    <property type="molecule type" value="Genomic_DNA"/>
</dbReference>
<gene>
    <name evidence="2" type="ORF">PHPALM_19422</name>
</gene>
<dbReference type="SUPFAM" id="SSF53474">
    <property type="entry name" value="alpha/beta-Hydrolases"/>
    <property type="match status" value="1"/>
</dbReference>
<keyword evidence="2" id="KW-0378">Hydrolase</keyword>
<reference evidence="2 3" key="1">
    <citation type="journal article" date="2017" name="Genome Biol. Evol.">
        <title>Phytophthora megakarya and P. palmivora, closely related causal agents of cacao black pod rot, underwent increases in genome sizes and gene numbers by different mechanisms.</title>
        <authorList>
            <person name="Ali S.S."/>
            <person name="Shao J."/>
            <person name="Lary D.J."/>
            <person name="Kronmiller B."/>
            <person name="Shen D."/>
            <person name="Strem M.D."/>
            <person name="Amoako-Attah I."/>
            <person name="Akrofi A.Y."/>
            <person name="Begoude B.A."/>
            <person name="Ten Hoopen G.M."/>
            <person name="Coulibaly K."/>
            <person name="Kebe B.I."/>
            <person name="Melnick R.L."/>
            <person name="Guiltinan M.J."/>
            <person name="Tyler B.M."/>
            <person name="Meinhardt L.W."/>
            <person name="Bailey B.A."/>
        </authorList>
    </citation>
    <scope>NUCLEOTIDE SEQUENCE [LARGE SCALE GENOMIC DNA]</scope>
    <source>
        <strain evidence="3">sbr112.9</strain>
    </source>
</reference>
<dbReference type="InterPro" id="IPR014186">
    <property type="entry name" value="S-formylglutathione_hydrol"/>
</dbReference>
<evidence type="ECO:0000313" key="3">
    <source>
        <dbReference type="Proteomes" id="UP000237271"/>
    </source>
</evidence>
<dbReference type="AlphaFoldDB" id="A0A2P4XHE6"/>
<evidence type="ECO:0000313" key="2">
    <source>
        <dbReference type="EMBL" id="POM64972.1"/>
    </source>
</evidence>
<accession>A0A2P4XHE6</accession>
<feature type="non-terminal residue" evidence="2">
    <location>
        <position position="132"/>
    </location>
</feature>
<organism evidence="2 3">
    <name type="scientific">Phytophthora palmivora</name>
    <dbReference type="NCBI Taxonomy" id="4796"/>
    <lineage>
        <taxon>Eukaryota</taxon>
        <taxon>Sar</taxon>
        <taxon>Stramenopiles</taxon>
        <taxon>Oomycota</taxon>
        <taxon>Peronosporomycetes</taxon>
        <taxon>Peronosporales</taxon>
        <taxon>Peronosporaceae</taxon>
        <taxon>Phytophthora</taxon>
    </lineage>
</organism>
<dbReference type="PANTHER" id="PTHR10061">
    <property type="entry name" value="S-FORMYLGLUTATHIONE HYDROLASE"/>
    <property type="match status" value="1"/>
</dbReference>
<name>A0A2P4XHE6_9STRA</name>
<dbReference type="InterPro" id="IPR029058">
    <property type="entry name" value="AB_hydrolase_fold"/>
</dbReference>
<dbReference type="GO" id="GO:0046294">
    <property type="term" value="P:formaldehyde catabolic process"/>
    <property type="evidence" value="ECO:0007669"/>
    <property type="project" value="InterPro"/>
</dbReference>
<keyword evidence="3" id="KW-1185">Reference proteome</keyword>
<keyword evidence="1" id="KW-0472">Membrane</keyword>